<dbReference type="InterPro" id="IPR014721">
    <property type="entry name" value="Ribsml_uS5_D2-typ_fold_subgr"/>
</dbReference>
<evidence type="ECO:0000256" key="17">
    <source>
        <dbReference type="ARBA" id="ARBA00029310"/>
    </source>
</evidence>
<keyword evidence="25" id="KW-1185">Reference proteome</keyword>
<evidence type="ECO:0000256" key="3">
    <source>
        <dbReference type="ARBA" id="ARBA00012103"/>
    </source>
</evidence>
<evidence type="ECO:0000256" key="13">
    <source>
        <dbReference type="ARBA" id="ARBA00023011"/>
    </source>
</evidence>
<dbReference type="GO" id="GO:0004496">
    <property type="term" value="F:mevalonate kinase activity"/>
    <property type="evidence" value="ECO:0007669"/>
    <property type="project" value="UniProtKB-EC"/>
</dbReference>
<dbReference type="GO" id="GO:0010142">
    <property type="term" value="P:farnesyl diphosphate biosynthetic process, mevalonate pathway"/>
    <property type="evidence" value="ECO:0007669"/>
    <property type="project" value="EnsemblFungi"/>
</dbReference>
<dbReference type="GO" id="GO:0019287">
    <property type="term" value="P:isopentenyl diphosphate biosynthetic process, mevalonate pathway"/>
    <property type="evidence" value="ECO:0007669"/>
    <property type="project" value="UniProtKB-UniPathway"/>
</dbReference>
<dbReference type="InterPro" id="IPR006204">
    <property type="entry name" value="GHMP_kinase_N_dom"/>
</dbReference>
<dbReference type="GO" id="GO:0046872">
    <property type="term" value="F:metal ion binding"/>
    <property type="evidence" value="ECO:0007669"/>
    <property type="project" value="UniProtKB-KW"/>
</dbReference>
<evidence type="ECO:0000256" key="14">
    <source>
        <dbReference type="ARBA" id="ARBA00023098"/>
    </source>
</evidence>
<comment type="similarity">
    <text evidence="2 20">Belongs to the GHMP kinase family. Mevalonate kinase subfamily.</text>
</comment>
<evidence type="ECO:0000256" key="6">
    <source>
        <dbReference type="ARBA" id="ARBA00022679"/>
    </source>
</evidence>
<organism evidence="24 25">
    <name type="scientific">Wickerhamomyces anomalus (strain ATCC 58044 / CBS 1984 / NCYC 433 / NRRL Y-366-8)</name>
    <name type="common">Yeast</name>
    <name type="synonym">Hansenula anomala</name>
    <dbReference type="NCBI Taxonomy" id="683960"/>
    <lineage>
        <taxon>Eukaryota</taxon>
        <taxon>Fungi</taxon>
        <taxon>Dikarya</taxon>
        <taxon>Ascomycota</taxon>
        <taxon>Saccharomycotina</taxon>
        <taxon>Saccharomycetes</taxon>
        <taxon>Phaffomycetales</taxon>
        <taxon>Wickerhamomycetaceae</taxon>
        <taxon>Wickerhamomyces</taxon>
    </lineage>
</organism>
<evidence type="ECO:0000256" key="2">
    <source>
        <dbReference type="ARBA" id="ARBA00006495"/>
    </source>
</evidence>
<evidence type="ECO:0000256" key="4">
    <source>
        <dbReference type="ARBA" id="ARBA00022490"/>
    </source>
</evidence>
<evidence type="ECO:0000256" key="1">
    <source>
        <dbReference type="ARBA" id="ARBA00004496"/>
    </source>
</evidence>
<evidence type="ECO:0000313" key="24">
    <source>
        <dbReference type="EMBL" id="ODQ62861.1"/>
    </source>
</evidence>
<dbReference type="Pfam" id="PF08544">
    <property type="entry name" value="GHMP_kinases_C"/>
    <property type="match status" value="1"/>
</dbReference>
<feature type="domain" description="Galactokinase N-terminal" evidence="23">
    <location>
        <begin position="5"/>
        <end position="44"/>
    </location>
</feature>
<dbReference type="InterPro" id="IPR006205">
    <property type="entry name" value="Mev_gal_kin"/>
</dbReference>
<dbReference type="NCBIfam" id="TIGR00549">
    <property type="entry name" value="mevalon_kin"/>
    <property type="match status" value="1"/>
</dbReference>
<dbReference type="PROSITE" id="PS00627">
    <property type="entry name" value="GHMP_KINASES_ATP"/>
    <property type="match status" value="1"/>
</dbReference>
<dbReference type="Gene3D" id="3.30.230.10">
    <property type="match status" value="1"/>
</dbReference>
<evidence type="ECO:0000256" key="20">
    <source>
        <dbReference type="RuleBase" id="RU363087"/>
    </source>
</evidence>
<keyword evidence="13 20" id="KW-0756">Sterol biosynthesis</keyword>
<dbReference type="FunFam" id="3.30.70.890:FF:000003">
    <property type="entry name" value="Mevalonate kinase"/>
    <property type="match status" value="1"/>
</dbReference>
<evidence type="ECO:0000259" key="22">
    <source>
        <dbReference type="Pfam" id="PF08544"/>
    </source>
</evidence>
<dbReference type="UniPathway" id="UPA00057">
    <property type="reaction ID" value="UER00098"/>
</dbReference>
<keyword evidence="4 20" id="KW-0963">Cytoplasm</keyword>
<keyword evidence="6 20" id="KW-0808">Transferase</keyword>
<keyword evidence="11" id="KW-0460">Magnesium</keyword>
<dbReference type="SUPFAM" id="SSF54211">
    <property type="entry name" value="Ribosomal protein S5 domain 2-like"/>
    <property type="match status" value="1"/>
</dbReference>
<comment type="catalytic activity">
    <reaction evidence="17">
        <text>(R)-mevalonate + ATP = (R)-5-phosphomevalonate + ADP + H(+)</text>
        <dbReference type="Rhea" id="RHEA:17065"/>
        <dbReference type="ChEBI" id="CHEBI:15378"/>
        <dbReference type="ChEBI" id="CHEBI:30616"/>
        <dbReference type="ChEBI" id="CHEBI:36464"/>
        <dbReference type="ChEBI" id="CHEBI:58146"/>
        <dbReference type="ChEBI" id="CHEBI:456216"/>
        <dbReference type="EC" id="2.7.1.36"/>
    </reaction>
    <physiologicalReaction direction="left-to-right" evidence="17">
        <dbReference type="Rhea" id="RHEA:17066"/>
    </physiologicalReaction>
</comment>
<evidence type="ECO:0000256" key="15">
    <source>
        <dbReference type="ARBA" id="ARBA00023166"/>
    </source>
</evidence>
<keyword evidence="16 20" id="KW-0753">Steroid metabolism</keyword>
<keyword evidence="5 20" id="KW-0444">Lipid biosynthesis</keyword>
<keyword evidence="12 20" id="KW-0752">Steroid biosynthesis</keyword>
<evidence type="ECO:0000256" key="11">
    <source>
        <dbReference type="ARBA" id="ARBA00022842"/>
    </source>
</evidence>
<evidence type="ECO:0000256" key="12">
    <source>
        <dbReference type="ARBA" id="ARBA00022955"/>
    </source>
</evidence>
<accession>A0A1E3PBW2</accession>
<keyword evidence="9 20" id="KW-0418">Kinase</keyword>
<comment type="pathway">
    <text evidence="18 20">Isoprenoid biosynthesis; isopentenyl diphosphate biosynthesis via mevalonate pathway; isopentenyl diphosphate from (R)-mevalonate: step 1/3.</text>
</comment>
<dbReference type="PANTHER" id="PTHR43290">
    <property type="entry name" value="MEVALONATE KINASE"/>
    <property type="match status" value="1"/>
</dbReference>
<evidence type="ECO:0000256" key="8">
    <source>
        <dbReference type="ARBA" id="ARBA00022741"/>
    </source>
</evidence>
<evidence type="ECO:0000259" key="23">
    <source>
        <dbReference type="Pfam" id="PF10509"/>
    </source>
</evidence>
<feature type="domain" description="GHMP kinase C-terminal" evidence="22">
    <location>
        <begin position="289"/>
        <end position="365"/>
    </location>
</feature>
<evidence type="ECO:0000256" key="9">
    <source>
        <dbReference type="ARBA" id="ARBA00022777"/>
    </source>
</evidence>
<evidence type="ECO:0000256" key="18">
    <source>
        <dbReference type="ARBA" id="ARBA00029438"/>
    </source>
</evidence>
<keyword evidence="7" id="KW-0479">Metal-binding</keyword>
<dbReference type="Pfam" id="PF00288">
    <property type="entry name" value="GHMP_kinases_N"/>
    <property type="match status" value="1"/>
</dbReference>
<evidence type="ECO:0000256" key="10">
    <source>
        <dbReference type="ARBA" id="ARBA00022840"/>
    </source>
</evidence>
<comment type="function">
    <text evidence="20">Mevalonate kinase; part of the second module of ergosterol biosynthesis pathway that includes the middle steps of the pathway. The second module is carried out in the vacuole and involves the formation of farnesyl diphosphate, which is also an important intermediate in the biosynthesis of ubiquinone, dolichol, heme and prenylated proteins.</text>
</comment>
<evidence type="ECO:0000256" key="19">
    <source>
        <dbReference type="ARBA" id="ARBA00073318"/>
    </source>
</evidence>
<evidence type="ECO:0000313" key="25">
    <source>
        <dbReference type="Proteomes" id="UP000094112"/>
    </source>
</evidence>
<evidence type="ECO:0000256" key="16">
    <source>
        <dbReference type="ARBA" id="ARBA00023221"/>
    </source>
</evidence>
<evidence type="ECO:0000256" key="7">
    <source>
        <dbReference type="ARBA" id="ARBA00022723"/>
    </source>
</evidence>
<dbReference type="GO" id="GO:0006696">
    <property type="term" value="P:ergosterol biosynthetic process"/>
    <property type="evidence" value="ECO:0007669"/>
    <property type="project" value="EnsemblFungi"/>
</dbReference>
<gene>
    <name evidence="24" type="ORF">WICANDRAFT_88964</name>
</gene>
<dbReference type="FunFam" id="3.30.230.10:FF:000027">
    <property type="entry name" value="Mevalonate kinase"/>
    <property type="match status" value="1"/>
</dbReference>
<name>A0A1E3PBW2_WICAA</name>
<proteinExistence type="inferred from homology"/>
<comment type="subcellular location">
    <subcellularLocation>
        <location evidence="1 20">Cytoplasm</location>
    </subcellularLocation>
</comment>
<evidence type="ECO:0000256" key="5">
    <source>
        <dbReference type="ARBA" id="ARBA00022516"/>
    </source>
</evidence>
<sequence length="422" mass="46349">MTLSPPFIVSSPGKVIIFGEHAAVFGKPAIAAAVSLRTYLLVSPSDSKDEIILDFPDIGLYQTWKSSELPWSIAEKYRTEKPQPTDELVPEIVSEISKMLSDLDKSIYYAAASSFLYLYVNLCHKNSEGLRFTVRSTLPIGAGLGSSASISVCLTAALSLLGNHVKPASLKKDDLTADNEDSLFIDSWAFMGEKCIHGNPSGIDNAVATHGGAVMFQRMQSSIPSVRTTMRNFPPLKLLLTNTTQPRRTAELVANVTRLTNEYPKTSSNILDAIESLTREAYNIMIRPFLDEHARNRLRELFQINHGLLVALGVSHPTLERARMLTDELNIGKTKLTGAGGGGCAITLLNDEVDEKVLKNLVEKYDALGYQTYETSLGGKGVGFLTLNNGFSFKPEDFKNFKTNEEIEATIGVGNCEGWKFW</sequence>
<dbReference type="GO" id="GO:0005524">
    <property type="term" value="F:ATP binding"/>
    <property type="evidence" value="ECO:0007669"/>
    <property type="project" value="UniProtKB-KW"/>
</dbReference>
<keyword evidence="8 20" id="KW-0547">Nucleotide-binding</keyword>
<protein>
    <recommendedName>
        <fullName evidence="19 20">Mevalonate kinase</fullName>
        <shortName evidence="20">MK</shortName>
        <ecNumber evidence="3 20">2.7.1.36</ecNumber>
    </recommendedName>
</protein>
<dbReference type="Pfam" id="PF10509">
    <property type="entry name" value="GalKase_gal_bdg"/>
    <property type="match status" value="1"/>
</dbReference>
<dbReference type="PANTHER" id="PTHR43290:SF2">
    <property type="entry name" value="MEVALONATE KINASE"/>
    <property type="match status" value="1"/>
</dbReference>
<evidence type="ECO:0000259" key="21">
    <source>
        <dbReference type="Pfam" id="PF00288"/>
    </source>
</evidence>
<dbReference type="PRINTS" id="PR00959">
    <property type="entry name" value="MEVGALKINASE"/>
</dbReference>
<dbReference type="GO" id="GO:0005829">
    <property type="term" value="C:cytosol"/>
    <property type="evidence" value="ECO:0007669"/>
    <property type="project" value="TreeGrafter"/>
</dbReference>
<dbReference type="InterPro" id="IPR020568">
    <property type="entry name" value="Ribosomal_Su5_D2-typ_SF"/>
</dbReference>
<dbReference type="EMBL" id="KV454208">
    <property type="protein sequence ID" value="ODQ62861.1"/>
    <property type="molecule type" value="Genomic_DNA"/>
</dbReference>
<dbReference type="InterPro" id="IPR019539">
    <property type="entry name" value="GalKase_N"/>
</dbReference>
<dbReference type="STRING" id="683960.A0A1E3PBW2"/>
<dbReference type="OrthoDB" id="1652964at2759"/>
<dbReference type="GeneID" id="30203417"/>
<dbReference type="EC" id="2.7.1.36" evidence="3 20"/>
<dbReference type="InterPro" id="IPR013750">
    <property type="entry name" value="GHMP_kinase_C_dom"/>
</dbReference>
<dbReference type="RefSeq" id="XP_019042068.1">
    <property type="nucleotide sequence ID" value="XM_019186171.1"/>
</dbReference>
<dbReference type="Gene3D" id="3.30.70.890">
    <property type="entry name" value="GHMP kinase, C-terminal domain"/>
    <property type="match status" value="1"/>
</dbReference>
<dbReference type="AlphaFoldDB" id="A0A1E3PBW2"/>
<dbReference type="InterPro" id="IPR006203">
    <property type="entry name" value="GHMP_knse_ATP-bd_CS"/>
</dbReference>
<keyword evidence="15 20" id="KW-1207">Sterol metabolism</keyword>
<keyword evidence="14 20" id="KW-0443">Lipid metabolism</keyword>
<dbReference type="InterPro" id="IPR036554">
    <property type="entry name" value="GHMP_kinase_C_sf"/>
</dbReference>
<dbReference type="SUPFAM" id="SSF55060">
    <property type="entry name" value="GHMP Kinase, C-terminal domain"/>
    <property type="match status" value="1"/>
</dbReference>
<reference evidence="24 25" key="1">
    <citation type="journal article" date="2016" name="Proc. Natl. Acad. Sci. U.S.A.">
        <title>Comparative genomics of biotechnologically important yeasts.</title>
        <authorList>
            <person name="Riley R."/>
            <person name="Haridas S."/>
            <person name="Wolfe K.H."/>
            <person name="Lopes M.R."/>
            <person name="Hittinger C.T."/>
            <person name="Goeker M."/>
            <person name="Salamov A.A."/>
            <person name="Wisecaver J.H."/>
            <person name="Long T.M."/>
            <person name="Calvey C.H."/>
            <person name="Aerts A.L."/>
            <person name="Barry K.W."/>
            <person name="Choi C."/>
            <person name="Clum A."/>
            <person name="Coughlan A.Y."/>
            <person name="Deshpande S."/>
            <person name="Douglass A.P."/>
            <person name="Hanson S.J."/>
            <person name="Klenk H.-P."/>
            <person name="LaButti K.M."/>
            <person name="Lapidus A."/>
            <person name="Lindquist E.A."/>
            <person name="Lipzen A.M."/>
            <person name="Meier-Kolthoff J.P."/>
            <person name="Ohm R.A."/>
            <person name="Otillar R.P."/>
            <person name="Pangilinan J.L."/>
            <person name="Peng Y."/>
            <person name="Rokas A."/>
            <person name="Rosa C.A."/>
            <person name="Scheuner C."/>
            <person name="Sibirny A.A."/>
            <person name="Slot J.C."/>
            <person name="Stielow J.B."/>
            <person name="Sun H."/>
            <person name="Kurtzman C.P."/>
            <person name="Blackwell M."/>
            <person name="Grigoriev I.V."/>
            <person name="Jeffries T.W."/>
        </authorList>
    </citation>
    <scope>NUCLEOTIDE SEQUENCE [LARGE SCALE GENOMIC DNA]</scope>
    <source>
        <strain evidence="25">ATCC 58044 / CBS 1984 / NCYC 433 / NRRL Y-366-8</strain>
    </source>
</reference>
<keyword evidence="10 20" id="KW-0067">ATP-binding</keyword>
<dbReference type="Proteomes" id="UP000094112">
    <property type="component" value="Unassembled WGS sequence"/>
</dbReference>
<feature type="domain" description="GHMP kinase N-terminal" evidence="21">
    <location>
        <begin position="123"/>
        <end position="212"/>
    </location>
</feature>